<dbReference type="Pfam" id="PF05380">
    <property type="entry name" value="Peptidase_A17"/>
    <property type="match status" value="1"/>
</dbReference>
<dbReference type="InterPro" id="IPR008042">
    <property type="entry name" value="Retrotrans_Pao"/>
</dbReference>
<proteinExistence type="predicted"/>
<dbReference type="PANTHER" id="PTHR47331:SF6">
    <property type="entry name" value="DOUBLECORTIN DOMAIN-CONTAINING PROTEIN"/>
    <property type="match status" value="1"/>
</dbReference>
<dbReference type="EMBL" id="UYJE01009660">
    <property type="protein sequence ID" value="VDI75436.1"/>
    <property type="molecule type" value="Genomic_DNA"/>
</dbReference>
<sequence>MLDTSLNRNPVKREHFLTFMSKILDNNHAELAPPLHEHEECWYLPLFGVYHPKKPDQIRGVFDSSAKCNGVSLNSVLLTGPNLTNDLLGVLLRFIKEMIAVTADVQHMFHCFVVRKDHRNYLRFLWHKNNDLQENLVEYRMRVHVFGNSPSPAVATLGLRKAAQASEQEFGSHVTSFVTRDFYVDDGKIVSETVDWDQPLSDETAAEWKSWRDTLIAIETLRIPRTYVPYLSKTATKELHVFSDASEKAIAAVAYLRTTDSSGEPNIGFHSWEKLKLHQQVVTLFHDLNYLLLY</sequence>
<dbReference type="AlphaFoldDB" id="A0A8B6H6Z9"/>
<gene>
    <name evidence="1" type="ORF">MGAL_10B046827</name>
</gene>
<dbReference type="SUPFAM" id="SSF56672">
    <property type="entry name" value="DNA/RNA polymerases"/>
    <property type="match status" value="1"/>
</dbReference>
<evidence type="ECO:0000313" key="2">
    <source>
        <dbReference type="Proteomes" id="UP000596742"/>
    </source>
</evidence>
<dbReference type="Proteomes" id="UP000596742">
    <property type="component" value="Unassembled WGS sequence"/>
</dbReference>
<dbReference type="OrthoDB" id="6141748at2759"/>
<evidence type="ECO:0000313" key="1">
    <source>
        <dbReference type="EMBL" id="VDI75436.1"/>
    </source>
</evidence>
<accession>A0A8B6H6Z9</accession>
<reference evidence="1" key="1">
    <citation type="submission" date="2018-11" db="EMBL/GenBank/DDBJ databases">
        <authorList>
            <person name="Alioto T."/>
            <person name="Alioto T."/>
        </authorList>
    </citation>
    <scope>NUCLEOTIDE SEQUENCE</scope>
</reference>
<comment type="caution">
    <text evidence="1">The sequence shown here is derived from an EMBL/GenBank/DDBJ whole genome shotgun (WGS) entry which is preliminary data.</text>
</comment>
<keyword evidence="2" id="KW-1185">Reference proteome</keyword>
<dbReference type="PANTHER" id="PTHR47331">
    <property type="entry name" value="PHD-TYPE DOMAIN-CONTAINING PROTEIN"/>
    <property type="match status" value="1"/>
</dbReference>
<protein>
    <submittedName>
        <fullName evidence="1">Uncharacterized protein</fullName>
    </submittedName>
</protein>
<dbReference type="InterPro" id="IPR043502">
    <property type="entry name" value="DNA/RNA_pol_sf"/>
</dbReference>
<name>A0A8B6H6Z9_MYTGA</name>
<organism evidence="1 2">
    <name type="scientific">Mytilus galloprovincialis</name>
    <name type="common">Mediterranean mussel</name>
    <dbReference type="NCBI Taxonomy" id="29158"/>
    <lineage>
        <taxon>Eukaryota</taxon>
        <taxon>Metazoa</taxon>
        <taxon>Spiralia</taxon>
        <taxon>Lophotrochozoa</taxon>
        <taxon>Mollusca</taxon>
        <taxon>Bivalvia</taxon>
        <taxon>Autobranchia</taxon>
        <taxon>Pteriomorphia</taxon>
        <taxon>Mytilida</taxon>
        <taxon>Mytiloidea</taxon>
        <taxon>Mytilidae</taxon>
        <taxon>Mytilinae</taxon>
        <taxon>Mytilus</taxon>
    </lineage>
</organism>